<keyword evidence="2" id="KW-1185">Reference proteome</keyword>
<proteinExistence type="predicted"/>
<dbReference type="Proteomes" id="UP000184147">
    <property type="component" value="Unassembled WGS sequence"/>
</dbReference>
<reference evidence="1 2" key="1">
    <citation type="submission" date="2016-11" db="EMBL/GenBank/DDBJ databases">
        <authorList>
            <person name="Jaros S."/>
            <person name="Januszkiewicz K."/>
            <person name="Wedrychowicz H."/>
        </authorList>
    </citation>
    <scope>NUCLEOTIDE SEQUENCE [LARGE SCALE GENOMIC DNA]</scope>
    <source>
        <strain evidence="1 2">DSM 25660</strain>
    </source>
</reference>
<name>A0A1M5AGU8_9FLAO</name>
<evidence type="ECO:0000313" key="2">
    <source>
        <dbReference type="Proteomes" id="UP000184147"/>
    </source>
</evidence>
<gene>
    <name evidence="1" type="ORF">SAMN05444377_10664</name>
</gene>
<dbReference type="STRING" id="1124188.SAMN05444377_10664"/>
<sequence length="645" mass="76805">MNYRKEIQRIVFYSKEDMALSHNLIKTEKLLENLSLKHNLTLNDILEIYNIKLHFDNGLFLPKWSKTDKINYVGIIEKKWSTLKNRFIEINDQNIESLINDLENVYIGSFWELISKLSVYKNISNQKFAEIIENYSYQINYILQQEKIVQKFNKEIREFLLTYKTTAEILLSQFEKKNDNKKSCKYYFPKSLSLEDKESIINTYLDSDFCNLNYVRLIEKSKDSNEMKLQDKTRYKAKKKSEKQNKEILESGHVWNVRVQVGLNKDQNEPVKLKNENGLFEVIYSEKYLDGIENYVDLFKSFNSLFNYIDETSLIYLVSKSCELDVIERVIGLKSKNEYEIGEFFTRKEILSNLQLLIIEYYLNRKGSGIELLINYFIEHINQMIVPNKIIFNLRVSDTPELDKIRTLLPDLDFLLKQYKNLAEYGMIDIDLLHVSSKPIGFSQVTSKNKIKYIYPNDRLIINLKHIFFSDQSHLFHTETYGTKYSNLFDLLTFEKVNLDDFANYQKDTIQSLIKDGYLKLNSKNIVEIEKITLLYIIREIHRNELLSYWHYPKFVRDEVDLLIKDKKLLAESTLFSREEVKYFNFYLNQKIYTNGYDLRNKYSHGTNTLSSEKHKSDYNLILKIIILILLKIEDDINLSRRNHC</sequence>
<dbReference type="OrthoDB" id="2846443at2"/>
<dbReference type="RefSeq" id="WP_073362818.1">
    <property type="nucleotide sequence ID" value="NZ_FQVQ01000006.1"/>
</dbReference>
<dbReference type="EMBL" id="FQVQ01000006">
    <property type="protein sequence ID" value="SHF29364.1"/>
    <property type="molecule type" value="Genomic_DNA"/>
</dbReference>
<evidence type="ECO:0000313" key="1">
    <source>
        <dbReference type="EMBL" id="SHF29364.1"/>
    </source>
</evidence>
<organism evidence="1 2">
    <name type="scientific">Flavobacterium fontis</name>
    <dbReference type="NCBI Taxonomy" id="1124188"/>
    <lineage>
        <taxon>Bacteria</taxon>
        <taxon>Pseudomonadati</taxon>
        <taxon>Bacteroidota</taxon>
        <taxon>Flavobacteriia</taxon>
        <taxon>Flavobacteriales</taxon>
        <taxon>Flavobacteriaceae</taxon>
        <taxon>Flavobacterium</taxon>
    </lineage>
</organism>
<protein>
    <submittedName>
        <fullName evidence="1">Uncharacterized protein</fullName>
    </submittedName>
</protein>
<dbReference type="AlphaFoldDB" id="A0A1M5AGU8"/>
<accession>A0A1M5AGU8</accession>